<dbReference type="PANTHER" id="PTHR34501:SF2">
    <property type="entry name" value="OUTER MEMBRANE PORIN F-RELATED"/>
    <property type="match status" value="1"/>
</dbReference>
<dbReference type="InterPro" id="IPR023614">
    <property type="entry name" value="Porin_dom_sf"/>
</dbReference>
<dbReference type="InterPro" id="IPR033900">
    <property type="entry name" value="Gram_neg_porin_domain"/>
</dbReference>
<keyword evidence="2" id="KW-0732">Signal</keyword>
<organism evidence="4 5">
    <name type="scientific">Ferrimonas pelagia</name>
    <dbReference type="NCBI Taxonomy" id="1177826"/>
    <lineage>
        <taxon>Bacteria</taxon>
        <taxon>Pseudomonadati</taxon>
        <taxon>Pseudomonadota</taxon>
        <taxon>Gammaproteobacteria</taxon>
        <taxon>Alteromonadales</taxon>
        <taxon>Ferrimonadaceae</taxon>
        <taxon>Ferrimonas</taxon>
    </lineage>
</organism>
<sequence>MNLGYERKLNNGYTAELLVEQALNTRHSGNAWTTRHASVALDHEQYGNLAIGKQWGVFYDVISVTDMPNVFPSDQLGLMSNDFLGELSGTGSAENALFYRNNLNLGDAGQLNFGVQWQGATSGNSWAGDYDLDNRFAVAFQYEFAGIVLGVAHTSGSFDQYFGVDTEQFGDKLESTAFAASYGSYGEGLYLATAYAMGKNLEAGHSYRNIAGDTTGFEVLGAYAWDNGWMALASYRQLDNDGEILRLDDQTGSTSWNEQFFTAGVEKSLSENVALFGEYNHAMGDDMTDNQWAVGVRFFL</sequence>
<gene>
    <name evidence="4" type="ORF">GCM10023333_20130</name>
</gene>
<dbReference type="InterPro" id="IPR001702">
    <property type="entry name" value="Porin_Gram-ve"/>
</dbReference>
<evidence type="ECO:0000256" key="3">
    <source>
        <dbReference type="ARBA" id="ARBA00023136"/>
    </source>
</evidence>
<proteinExistence type="predicted"/>
<comment type="subcellular location">
    <subcellularLocation>
        <location evidence="1">Cell outer membrane</location>
        <topology evidence="1">Multi-pass membrane protein</topology>
    </subcellularLocation>
</comment>
<name>A0ABP9F019_9GAMM</name>
<evidence type="ECO:0000313" key="5">
    <source>
        <dbReference type="Proteomes" id="UP001499988"/>
    </source>
</evidence>
<keyword evidence="3" id="KW-0472">Membrane</keyword>
<dbReference type="Gene3D" id="2.40.160.10">
    <property type="entry name" value="Porin"/>
    <property type="match status" value="1"/>
</dbReference>
<dbReference type="Proteomes" id="UP001499988">
    <property type="component" value="Unassembled WGS sequence"/>
</dbReference>
<dbReference type="EMBL" id="BAABJZ010000067">
    <property type="protein sequence ID" value="GAA4886705.1"/>
    <property type="molecule type" value="Genomic_DNA"/>
</dbReference>
<dbReference type="PANTHER" id="PTHR34501">
    <property type="entry name" value="PROTEIN YDDL-RELATED"/>
    <property type="match status" value="1"/>
</dbReference>
<reference evidence="5" key="1">
    <citation type="journal article" date="2019" name="Int. J. Syst. Evol. Microbiol.">
        <title>The Global Catalogue of Microorganisms (GCM) 10K type strain sequencing project: providing services to taxonomists for standard genome sequencing and annotation.</title>
        <authorList>
            <consortium name="The Broad Institute Genomics Platform"/>
            <consortium name="The Broad Institute Genome Sequencing Center for Infectious Disease"/>
            <person name="Wu L."/>
            <person name="Ma J."/>
        </authorList>
    </citation>
    <scope>NUCLEOTIDE SEQUENCE [LARGE SCALE GENOMIC DNA]</scope>
    <source>
        <strain evidence="5">JCM 18401</strain>
    </source>
</reference>
<dbReference type="InterPro" id="IPR050298">
    <property type="entry name" value="Gram-neg_bact_OMP"/>
</dbReference>
<dbReference type="Pfam" id="PF00267">
    <property type="entry name" value="Porin_1"/>
    <property type="match status" value="1"/>
</dbReference>
<evidence type="ECO:0000256" key="2">
    <source>
        <dbReference type="ARBA" id="ARBA00022729"/>
    </source>
</evidence>
<dbReference type="SUPFAM" id="SSF56935">
    <property type="entry name" value="Porins"/>
    <property type="match status" value="1"/>
</dbReference>
<accession>A0ABP9F019</accession>
<keyword evidence="5" id="KW-1185">Reference proteome</keyword>
<dbReference type="CDD" id="cd00342">
    <property type="entry name" value="gram_neg_porins"/>
    <property type="match status" value="1"/>
</dbReference>
<comment type="caution">
    <text evidence="4">The sequence shown here is derived from an EMBL/GenBank/DDBJ whole genome shotgun (WGS) entry which is preliminary data.</text>
</comment>
<protein>
    <submittedName>
        <fullName evidence="4">Porin</fullName>
    </submittedName>
</protein>
<evidence type="ECO:0000256" key="1">
    <source>
        <dbReference type="ARBA" id="ARBA00004571"/>
    </source>
</evidence>
<evidence type="ECO:0000313" key="4">
    <source>
        <dbReference type="EMBL" id="GAA4886705.1"/>
    </source>
</evidence>